<reference evidence="2" key="1">
    <citation type="submission" date="2021-01" db="EMBL/GenBank/DDBJ databases">
        <title>A chromosome-scale assembly of European eel, Anguilla anguilla.</title>
        <authorList>
            <person name="Henkel C."/>
            <person name="Jong-Raadsen S.A."/>
            <person name="Dufour S."/>
            <person name="Weltzien F.-A."/>
            <person name="Palstra A.P."/>
            <person name="Pelster B."/>
            <person name="Spaink H.P."/>
            <person name="Van Den Thillart G.E."/>
            <person name="Jansen H."/>
            <person name="Zahm M."/>
            <person name="Klopp C."/>
            <person name="Cedric C."/>
            <person name="Louis A."/>
            <person name="Berthelot C."/>
            <person name="Parey E."/>
            <person name="Roest Crollius H."/>
            <person name="Montfort J."/>
            <person name="Robinson-Rechavi M."/>
            <person name="Bucao C."/>
            <person name="Bouchez O."/>
            <person name="Gislard M."/>
            <person name="Lluch J."/>
            <person name="Milhes M."/>
            <person name="Lampietro C."/>
            <person name="Lopez Roques C."/>
            <person name="Donnadieu C."/>
            <person name="Braasch I."/>
            <person name="Desvignes T."/>
            <person name="Postlethwait J."/>
            <person name="Bobe J."/>
            <person name="Guiguen Y."/>
            <person name="Dirks R."/>
        </authorList>
    </citation>
    <scope>NUCLEOTIDE SEQUENCE</scope>
    <source>
        <strain evidence="2">Tag_6206</strain>
        <tissue evidence="2">Liver</tissue>
    </source>
</reference>
<keyword evidence="3" id="KW-1185">Reference proteome</keyword>
<dbReference type="InterPro" id="IPR009764">
    <property type="entry name" value="OCIA_dom"/>
</dbReference>
<dbReference type="GO" id="GO:0005743">
    <property type="term" value="C:mitochondrial inner membrane"/>
    <property type="evidence" value="ECO:0007669"/>
    <property type="project" value="TreeGrafter"/>
</dbReference>
<dbReference type="PANTHER" id="PTHR13336:SF2">
    <property type="entry name" value="OCIA DOMAIN-CONTAINING PROTEIN 2"/>
    <property type="match status" value="1"/>
</dbReference>
<evidence type="ECO:0000259" key="1">
    <source>
        <dbReference type="Pfam" id="PF07051"/>
    </source>
</evidence>
<evidence type="ECO:0000313" key="2">
    <source>
        <dbReference type="EMBL" id="KAG5849711.1"/>
    </source>
</evidence>
<dbReference type="AlphaFoldDB" id="A0A9D3MKQ2"/>
<gene>
    <name evidence="2" type="ORF">ANANG_G00074630</name>
</gene>
<comment type="caution">
    <text evidence="2">The sequence shown here is derived from an EMBL/GenBank/DDBJ whole genome shotgun (WGS) entry which is preliminary data.</text>
</comment>
<protein>
    <recommendedName>
        <fullName evidence="1">OCIA domain-containing protein</fullName>
    </recommendedName>
</protein>
<accession>A0A9D3MKQ2</accession>
<organism evidence="2 3">
    <name type="scientific">Anguilla anguilla</name>
    <name type="common">European freshwater eel</name>
    <name type="synonym">Muraena anguilla</name>
    <dbReference type="NCBI Taxonomy" id="7936"/>
    <lineage>
        <taxon>Eukaryota</taxon>
        <taxon>Metazoa</taxon>
        <taxon>Chordata</taxon>
        <taxon>Craniata</taxon>
        <taxon>Vertebrata</taxon>
        <taxon>Euteleostomi</taxon>
        <taxon>Actinopterygii</taxon>
        <taxon>Neopterygii</taxon>
        <taxon>Teleostei</taxon>
        <taxon>Anguilliformes</taxon>
        <taxon>Anguillidae</taxon>
        <taxon>Anguilla</taxon>
    </lineage>
</organism>
<evidence type="ECO:0000313" key="3">
    <source>
        <dbReference type="Proteomes" id="UP001044222"/>
    </source>
</evidence>
<dbReference type="InterPro" id="IPR040187">
    <property type="entry name" value="OCAD1/2"/>
</dbReference>
<sequence length="133" mass="14710">MSFEAPEKTGASRAAESKCPLGDRHVHREDVKQILRECQEESFWYRALPLSLGSLATTGALIYKGVLLPSKRFGPFPKLAAAGILGYVLGKASYVPTCRDKFRRLGFEPGRPGFGPRFWGPGFDPKDLRWAGP</sequence>
<dbReference type="Proteomes" id="UP001044222">
    <property type="component" value="Unassembled WGS sequence"/>
</dbReference>
<dbReference type="EMBL" id="JAFIRN010000004">
    <property type="protein sequence ID" value="KAG5849711.1"/>
    <property type="molecule type" value="Genomic_DNA"/>
</dbReference>
<name>A0A9D3MKQ2_ANGAN</name>
<dbReference type="Pfam" id="PF07051">
    <property type="entry name" value="OCIA"/>
    <property type="match status" value="1"/>
</dbReference>
<feature type="domain" description="OCIA" evidence="1">
    <location>
        <begin position="26"/>
        <end position="106"/>
    </location>
</feature>
<proteinExistence type="predicted"/>
<dbReference type="PANTHER" id="PTHR13336">
    <property type="entry name" value="OVARIAN CARCINOMA IMMUNOREACTIVE ANTIGEN"/>
    <property type="match status" value="1"/>
</dbReference>